<dbReference type="Proteomes" id="UP000064967">
    <property type="component" value="Chromosome"/>
</dbReference>
<keyword evidence="3" id="KW-1185">Reference proteome</keyword>
<organism evidence="2 3">
    <name type="scientific">Labilithrix luteola</name>
    <dbReference type="NCBI Taxonomy" id="1391654"/>
    <lineage>
        <taxon>Bacteria</taxon>
        <taxon>Pseudomonadati</taxon>
        <taxon>Myxococcota</taxon>
        <taxon>Polyangia</taxon>
        <taxon>Polyangiales</taxon>
        <taxon>Labilitrichaceae</taxon>
        <taxon>Labilithrix</taxon>
    </lineage>
</organism>
<name>A0A0K1Q855_9BACT</name>
<evidence type="ECO:0000313" key="2">
    <source>
        <dbReference type="EMBL" id="AKV01923.1"/>
    </source>
</evidence>
<dbReference type="InterPro" id="IPR009875">
    <property type="entry name" value="PilZ_domain"/>
</dbReference>
<dbReference type="GO" id="GO:0035438">
    <property type="term" value="F:cyclic-di-GMP binding"/>
    <property type="evidence" value="ECO:0007669"/>
    <property type="project" value="InterPro"/>
</dbReference>
<gene>
    <name evidence="2" type="ORF">AKJ09_08586</name>
</gene>
<dbReference type="OrthoDB" id="5521672at2"/>
<dbReference type="EMBL" id="CP012333">
    <property type="protein sequence ID" value="AKV01923.1"/>
    <property type="molecule type" value="Genomic_DNA"/>
</dbReference>
<dbReference type="Gene3D" id="2.40.10.220">
    <property type="entry name" value="predicted glycosyltransferase like domains"/>
    <property type="match status" value="1"/>
</dbReference>
<evidence type="ECO:0000259" key="1">
    <source>
        <dbReference type="Pfam" id="PF07238"/>
    </source>
</evidence>
<sequence>MNAAMALPMPLGLAMAPSSRSFASRRVATRRDVVLECQAVRERDFKLIADRTLDVSTVGLLLPLRESVEIGESVIVSFQIPGMWIDAEATVARVIRGLRPSDDGPAVGLVFDAMSFSARAALAGFLHGRPPPLPRRGPLARMRRGLSAPILADQGVMETMSATAIAESPVLGADDVEDVVEGEEQVDVFGVLCEMASAWMRLASP</sequence>
<evidence type="ECO:0000313" key="3">
    <source>
        <dbReference type="Proteomes" id="UP000064967"/>
    </source>
</evidence>
<reference evidence="2 3" key="1">
    <citation type="submission" date="2015-08" db="EMBL/GenBank/DDBJ databases">
        <authorList>
            <person name="Babu N.S."/>
            <person name="Beckwith C.J."/>
            <person name="Beseler K.G."/>
            <person name="Brison A."/>
            <person name="Carone J.V."/>
            <person name="Caskin T.P."/>
            <person name="Diamond M."/>
            <person name="Durham M.E."/>
            <person name="Foxe J.M."/>
            <person name="Go M."/>
            <person name="Henderson B.A."/>
            <person name="Jones I.B."/>
            <person name="McGettigan J.A."/>
            <person name="Micheletti S.J."/>
            <person name="Nasrallah M.E."/>
            <person name="Ortiz D."/>
            <person name="Piller C.R."/>
            <person name="Privatt S.R."/>
            <person name="Schneider S.L."/>
            <person name="Sharp S."/>
            <person name="Smith T.C."/>
            <person name="Stanton J.D."/>
            <person name="Ullery H.E."/>
            <person name="Wilson R.J."/>
            <person name="Serrano M.G."/>
            <person name="Buck G."/>
            <person name="Lee V."/>
            <person name="Wang Y."/>
            <person name="Carvalho R."/>
            <person name="Voegtly L."/>
            <person name="Shi R."/>
            <person name="Duckworth R."/>
            <person name="Johnson A."/>
            <person name="Loviza R."/>
            <person name="Walstead R."/>
            <person name="Shah Z."/>
            <person name="Kiflezghi M."/>
            <person name="Wade K."/>
            <person name="Ball S.L."/>
            <person name="Bradley K.W."/>
            <person name="Asai D.J."/>
            <person name="Bowman C.A."/>
            <person name="Russell D.A."/>
            <person name="Pope W.H."/>
            <person name="Jacobs-Sera D."/>
            <person name="Hendrix R.W."/>
            <person name="Hatfull G.F."/>
        </authorList>
    </citation>
    <scope>NUCLEOTIDE SEQUENCE [LARGE SCALE GENOMIC DNA]</scope>
    <source>
        <strain evidence="2 3">DSM 27648</strain>
    </source>
</reference>
<dbReference type="RefSeq" id="WP_146652926.1">
    <property type="nucleotide sequence ID" value="NZ_CP012333.1"/>
</dbReference>
<accession>A0A0K1Q855</accession>
<feature type="domain" description="PilZ" evidence="1">
    <location>
        <begin position="27"/>
        <end position="126"/>
    </location>
</feature>
<protein>
    <recommendedName>
        <fullName evidence="1">PilZ domain-containing protein</fullName>
    </recommendedName>
</protein>
<dbReference type="STRING" id="1391654.AKJ09_08586"/>
<dbReference type="AlphaFoldDB" id="A0A0K1Q855"/>
<proteinExistence type="predicted"/>
<dbReference type="Pfam" id="PF07238">
    <property type="entry name" value="PilZ"/>
    <property type="match status" value="1"/>
</dbReference>
<dbReference type="KEGG" id="llu:AKJ09_08586"/>